<dbReference type="SMART" id="SM00710">
    <property type="entry name" value="PbH1"/>
    <property type="match status" value="9"/>
</dbReference>
<dbReference type="EMBL" id="BMLS01000003">
    <property type="protein sequence ID" value="GGO70555.1"/>
    <property type="molecule type" value="Genomic_DNA"/>
</dbReference>
<dbReference type="NCBIfam" id="TIGR04247">
    <property type="entry name" value="NosD_copper_fam"/>
    <property type="match status" value="1"/>
</dbReference>
<dbReference type="NCBIfam" id="TIGR03804">
    <property type="entry name" value="para_beta_helix"/>
    <property type="match status" value="3"/>
</dbReference>
<feature type="domain" description="Carbohydrate-binding/sugar hydrolysis" evidence="2">
    <location>
        <begin position="198"/>
        <end position="372"/>
    </location>
</feature>
<dbReference type="AlphaFoldDB" id="A0A917YYK9"/>
<protein>
    <submittedName>
        <fullName evidence="3">Copper-binding periplasmic protein</fullName>
    </submittedName>
</protein>
<reference evidence="3" key="2">
    <citation type="submission" date="2020-09" db="EMBL/GenBank/DDBJ databases">
        <authorList>
            <person name="Sun Q."/>
            <person name="Zhou Y."/>
        </authorList>
    </citation>
    <scope>NUCLEOTIDE SEQUENCE</scope>
    <source>
        <strain evidence="3">CGMCC 1.7086</strain>
    </source>
</reference>
<dbReference type="Proteomes" id="UP000606935">
    <property type="component" value="Unassembled WGS sequence"/>
</dbReference>
<evidence type="ECO:0000256" key="1">
    <source>
        <dbReference type="SAM" id="SignalP"/>
    </source>
</evidence>
<sequence length="435" mass="48240">MTHRPFAMNRSKALLGACLLGLSLASSPWLAIAKEPTQSLPLVATDDGVWILPAGVYSGNFQIVQSQVIQCQPGAILDAKGQGHILEIHAANVTLKGCELRGGGRDLTAMHSAIFIHPKAQGAIIQDNRINTPGFGIWVDGAPQVKILDNQIKGDASLRSQDRGNGIHLYAVRDARVIGNEVRDGRDGIYIDTSNHNLLEHNLLEDVRYGIHYMFSHNNQVIANTTRRTRTGYALMQSRQLTVVDNRSEDDQNYGILMNYITYSTLSGNYVSGVKSGSTGDSMIQGAEGKALFIYNSVFNRITDNYFAHSALGIHLTAGSEDNQLSGNRFVANRQQVKYVATRTQEWSLDGRGNYWSDYLGWDRNADGIGDVLYEPNDNIDRLVWMYPQMKLLMHSPAVELLRWVQQMFPVIKSPGVRDSYPLMSATPETQDKGQ</sequence>
<dbReference type="SUPFAM" id="SSF51126">
    <property type="entry name" value="Pectin lyase-like"/>
    <property type="match status" value="1"/>
</dbReference>
<evidence type="ECO:0000313" key="3">
    <source>
        <dbReference type="EMBL" id="GGO70555.1"/>
    </source>
</evidence>
<feature type="signal peptide" evidence="1">
    <location>
        <begin position="1"/>
        <end position="33"/>
    </location>
</feature>
<evidence type="ECO:0000259" key="2">
    <source>
        <dbReference type="SMART" id="SM00722"/>
    </source>
</evidence>
<reference evidence="3" key="1">
    <citation type="journal article" date="2014" name="Int. J. Syst. Evol. Microbiol.">
        <title>Complete genome sequence of Corynebacterium casei LMG S-19264T (=DSM 44701T), isolated from a smear-ripened cheese.</title>
        <authorList>
            <consortium name="US DOE Joint Genome Institute (JGI-PGF)"/>
            <person name="Walter F."/>
            <person name="Albersmeier A."/>
            <person name="Kalinowski J."/>
            <person name="Ruckert C."/>
        </authorList>
    </citation>
    <scope>NUCLEOTIDE SEQUENCE</scope>
    <source>
        <strain evidence="3">CGMCC 1.7086</strain>
    </source>
</reference>
<dbReference type="InterPro" id="IPR012334">
    <property type="entry name" value="Pectin_lyas_fold"/>
</dbReference>
<dbReference type="SMART" id="SM00722">
    <property type="entry name" value="CASH"/>
    <property type="match status" value="2"/>
</dbReference>
<dbReference type="InterPro" id="IPR026464">
    <property type="entry name" value="NosD_copper_fam"/>
</dbReference>
<dbReference type="InterPro" id="IPR006633">
    <property type="entry name" value="Carb-bd_sugar_hydrolysis-dom"/>
</dbReference>
<dbReference type="InterPro" id="IPR022441">
    <property type="entry name" value="Para_beta_helix_rpt-2"/>
</dbReference>
<proteinExistence type="predicted"/>
<gene>
    <name evidence="3" type="primary">nosD</name>
    <name evidence="3" type="ORF">GCM10010982_24350</name>
</gene>
<keyword evidence="1" id="KW-0732">Signal</keyword>
<dbReference type="Gene3D" id="2.160.20.10">
    <property type="entry name" value="Single-stranded right-handed beta-helix, Pectin lyase-like"/>
    <property type="match status" value="2"/>
</dbReference>
<evidence type="ECO:0000313" key="4">
    <source>
        <dbReference type="Proteomes" id="UP000606935"/>
    </source>
</evidence>
<feature type="chain" id="PRO_5037388092" evidence="1">
    <location>
        <begin position="34"/>
        <end position="435"/>
    </location>
</feature>
<keyword evidence="4" id="KW-1185">Reference proteome</keyword>
<accession>A0A917YYK9</accession>
<organism evidence="3 4">
    <name type="scientific">Bowmanella pacifica</name>
    <dbReference type="NCBI Taxonomy" id="502051"/>
    <lineage>
        <taxon>Bacteria</taxon>
        <taxon>Pseudomonadati</taxon>
        <taxon>Pseudomonadota</taxon>
        <taxon>Gammaproteobacteria</taxon>
        <taxon>Alteromonadales</taxon>
        <taxon>Alteromonadaceae</taxon>
        <taxon>Bowmanella</taxon>
    </lineage>
</organism>
<feature type="domain" description="Carbohydrate-binding/sugar hydrolysis" evidence="2">
    <location>
        <begin position="56"/>
        <end position="192"/>
    </location>
</feature>
<dbReference type="InterPro" id="IPR007742">
    <property type="entry name" value="NosD_dom"/>
</dbReference>
<comment type="caution">
    <text evidence="3">The sequence shown here is derived from an EMBL/GenBank/DDBJ whole genome shotgun (WGS) entry which is preliminary data.</text>
</comment>
<dbReference type="Pfam" id="PF05048">
    <property type="entry name" value="NosD"/>
    <property type="match status" value="1"/>
</dbReference>
<name>A0A917YYK9_9ALTE</name>
<dbReference type="InterPro" id="IPR006626">
    <property type="entry name" value="PbH1"/>
</dbReference>
<dbReference type="InterPro" id="IPR011050">
    <property type="entry name" value="Pectin_lyase_fold/virulence"/>
</dbReference>